<comment type="similarity">
    <text evidence="1">Belongs to the universal stress protein A family.</text>
</comment>
<evidence type="ECO:0000259" key="2">
    <source>
        <dbReference type="Pfam" id="PF00582"/>
    </source>
</evidence>
<comment type="caution">
    <text evidence="3">The sequence shown here is derived from an EMBL/GenBank/DDBJ whole genome shotgun (WGS) entry which is preliminary data.</text>
</comment>
<dbReference type="SUPFAM" id="SSF52402">
    <property type="entry name" value="Adenine nucleotide alpha hydrolases-like"/>
    <property type="match status" value="2"/>
</dbReference>
<reference evidence="3 4" key="1">
    <citation type="journal article" date="2014" name="Genome Announc.">
        <title>Draft Genome Sequences of Marine Flavobacterium Algibacter lectus Strains SS8 and NR4.</title>
        <authorList>
            <person name="Takatani N."/>
            <person name="Nakanishi M."/>
            <person name="Meirelles P."/>
            <person name="Mino S."/>
            <person name="Suda W."/>
            <person name="Oshima K."/>
            <person name="Hattori M."/>
            <person name="Ohkuma M."/>
            <person name="Hosokawa M."/>
            <person name="Miyashita K."/>
            <person name="Thompson F.L."/>
            <person name="Niwa A."/>
            <person name="Sawabe T."/>
            <person name="Sawabe T."/>
        </authorList>
    </citation>
    <scope>NUCLEOTIDE SEQUENCE [LARGE SCALE GENOMIC DNA]</scope>
    <source>
        <strain evidence="4">JCM19274</strain>
    </source>
</reference>
<evidence type="ECO:0000256" key="1">
    <source>
        <dbReference type="ARBA" id="ARBA00008791"/>
    </source>
</evidence>
<dbReference type="EMBL" id="BBNU01000001">
    <property type="protein sequence ID" value="GAL77691.1"/>
    <property type="molecule type" value="Genomic_DNA"/>
</dbReference>
<name>A0A090WL19_9FLAO</name>
<dbReference type="PANTHER" id="PTHR46268:SF22">
    <property type="entry name" value="SENSOR PROTEIN KDPD-RELATED"/>
    <property type="match status" value="1"/>
</dbReference>
<feature type="domain" description="UspA" evidence="2">
    <location>
        <begin position="1"/>
        <end position="138"/>
    </location>
</feature>
<evidence type="ECO:0000313" key="4">
    <source>
        <dbReference type="Proteomes" id="UP000029643"/>
    </source>
</evidence>
<dbReference type="PRINTS" id="PR01438">
    <property type="entry name" value="UNVRSLSTRESS"/>
</dbReference>
<dbReference type="Proteomes" id="UP000029643">
    <property type="component" value="Unassembled WGS sequence"/>
</dbReference>
<gene>
    <name evidence="3" type="ORF">JCM19274_5404</name>
</gene>
<dbReference type="InterPro" id="IPR006015">
    <property type="entry name" value="Universal_stress_UspA"/>
</dbReference>
<dbReference type="STRING" id="221126.SAMN04489722_102229"/>
<dbReference type="Pfam" id="PF00582">
    <property type="entry name" value="Usp"/>
    <property type="match status" value="1"/>
</dbReference>
<dbReference type="CDD" id="cd00293">
    <property type="entry name" value="USP-like"/>
    <property type="match status" value="1"/>
</dbReference>
<proteinExistence type="inferred from homology"/>
<dbReference type="RefSeq" id="WP_042495020.1">
    <property type="nucleotide sequence ID" value="NZ_BBNU01000001.1"/>
</dbReference>
<dbReference type="PANTHER" id="PTHR46268">
    <property type="entry name" value="STRESS RESPONSE PROTEIN NHAX"/>
    <property type="match status" value="1"/>
</dbReference>
<dbReference type="InterPro" id="IPR006016">
    <property type="entry name" value="UspA"/>
</dbReference>
<organism evidence="3 4">
    <name type="scientific">Algibacter lectus</name>
    <dbReference type="NCBI Taxonomy" id="221126"/>
    <lineage>
        <taxon>Bacteria</taxon>
        <taxon>Pseudomonadati</taxon>
        <taxon>Bacteroidota</taxon>
        <taxon>Flavobacteriia</taxon>
        <taxon>Flavobacteriales</taxon>
        <taxon>Flavobacteriaceae</taxon>
        <taxon>Algibacter</taxon>
    </lineage>
</organism>
<sequence>MKTIIISSDFSEEAQNATLYAIQTAKKVKAKLVLFHLHILSIHVVQSRLPYKNILQSIDYAKTKIENRAKKLSETYGIEIKVDFAMGEYFKQLQRSIEEHHADMIIMGMHTKTIEGDLLGSTTSEAINKIQIPILAVPIKAKFNNIDKILFACDLEKGLTGNILKQIKKTTKKFNSELRVFHVNNKISELKSNAEILKPLEEVSYYYKNVQSEAVIDEIRNEMLEYKPDVLIMVPYEYGFWSSLIHKSKTRIMSSGLDIPLLSIRG</sequence>
<dbReference type="AlphaFoldDB" id="A0A090WL19"/>
<accession>A0A090WL19</accession>
<protein>
    <submittedName>
        <fullName evidence="3">UspA protein</fullName>
    </submittedName>
</protein>
<evidence type="ECO:0000313" key="3">
    <source>
        <dbReference type="EMBL" id="GAL77691.1"/>
    </source>
</evidence>
<dbReference type="Gene3D" id="3.40.50.12370">
    <property type="match status" value="1"/>
</dbReference>